<feature type="transmembrane region" description="Helical" evidence="8">
    <location>
        <begin position="149"/>
        <end position="170"/>
    </location>
</feature>
<evidence type="ECO:0000256" key="6">
    <source>
        <dbReference type="ARBA" id="ARBA00023170"/>
    </source>
</evidence>
<keyword evidence="4" id="KW-0297">G-protein coupled receptor</keyword>
<dbReference type="PANTHER" id="PTHR24243:SF208">
    <property type="entry name" value="PYROKININ-1 RECEPTOR"/>
    <property type="match status" value="1"/>
</dbReference>
<evidence type="ECO:0000256" key="8">
    <source>
        <dbReference type="SAM" id="Phobius"/>
    </source>
</evidence>
<name>A0AAV2GWX2_LYMST</name>
<dbReference type="Gene3D" id="1.20.1070.10">
    <property type="entry name" value="Rhodopsin 7-helix transmembrane proteins"/>
    <property type="match status" value="1"/>
</dbReference>
<feature type="transmembrane region" description="Helical" evidence="8">
    <location>
        <begin position="43"/>
        <end position="63"/>
    </location>
</feature>
<proteinExistence type="predicted"/>
<accession>A0AAV2GWX2</accession>
<keyword evidence="2 8" id="KW-0812">Transmembrane</keyword>
<keyword evidence="5 8" id="KW-0472">Membrane</keyword>
<feature type="transmembrane region" description="Helical" evidence="8">
    <location>
        <begin position="190"/>
        <end position="211"/>
    </location>
</feature>
<dbReference type="PROSITE" id="PS50262">
    <property type="entry name" value="G_PROTEIN_RECEP_F1_2"/>
    <property type="match status" value="1"/>
</dbReference>
<protein>
    <recommendedName>
        <fullName evidence="9">G-protein coupled receptors family 1 profile domain-containing protein</fullName>
    </recommendedName>
</protein>
<dbReference type="Pfam" id="PF00001">
    <property type="entry name" value="7tm_1"/>
    <property type="match status" value="1"/>
</dbReference>
<dbReference type="AlphaFoldDB" id="A0AAV2GWX2"/>
<dbReference type="Proteomes" id="UP001497497">
    <property type="component" value="Unassembled WGS sequence"/>
</dbReference>
<keyword evidence="11" id="KW-1185">Reference proteome</keyword>
<evidence type="ECO:0000256" key="4">
    <source>
        <dbReference type="ARBA" id="ARBA00023040"/>
    </source>
</evidence>
<feature type="non-terminal residue" evidence="10">
    <location>
        <position position="217"/>
    </location>
</feature>
<feature type="domain" description="G-protein coupled receptors family 1 profile" evidence="9">
    <location>
        <begin position="1"/>
        <end position="210"/>
    </location>
</feature>
<dbReference type="InterPro" id="IPR000276">
    <property type="entry name" value="GPCR_Rhodpsn"/>
</dbReference>
<dbReference type="PANTHER" id="PTHR24243">
    <property type="entry name" value="G-PROTEIN COUPLED RECEPTOR"/>
    <property type="match status" value="1"/>
</dbReference>
<dbReference type="SUPFAM" id="SSF81321">
    <property type="entry name" value="Family A G protein-coupled receptor-like"/>
    <property type="match status" value="1"/>
</dbReference>
<dbReference type="InterPro" id="IPR017452">
    <property type="entry name" value="GPCR_Rhodpsn_7TM"/>
</dbReference>
<sequence>SGLPHGVSARITCWITTFITFERCICLVFPLRTKSVFTQRRTVSAIVLIALSVSAGISPMFFARQVVPVHDVRFNKTKFGLVYRENGISVESVGLYFNATSLICCIVLDIVCTSAIVRVLVLKSKWRRPAATADVFAGLTQRDKKVVKLVTLISCMFLACVGPYGVNFILMVLLTPEYNINGLYQNVFSVVWGMIHTFEAVKSSANVLVYYNMNSKF</sequence>
<dbReference type="GO" id="GO:0004930">
    <property type="term" value="F:G protein-coupled receptor activity"/>
    <property type="evidence" value="ECO:0007669"/>
    <property type="project" value="UniProtKB-KW"/>
</dbReference>
<evidence type="ECO:0000256" key="1">
    <source>
        <dbReference type="ARBA" id="ARBA00004141"/>
    </source>
</evidence>
<feature type="non-terminal residue" evidence="10">
    <location>
        <position position="1"/>
    </location>
</feature>
<dbReference type="EMBL" id="CAXITT010000001">
    <property type="protein sequence ID" value="CAL1525878.1"/>
    <property type="molecule type" value="Genomic_DNA"/>
</dbReference>
<evidence type="ECO:0000256" key="5">
    <source>
        <dbReference type="ARBA" id="ARBA00023136"/>
    </source>
</evidence>
<evidence type="ECO:0000313" key="11">
    <source>
        <dbReference type="Proteomes" id="UP001497497"/>
    </source>
</evidence>
<dbReference type="GO" id="GO:0016020">
    <property type="term" value="C:membrane"/>
    <property type="evidence" value="ECO:0007669"/>
    <property type="project" value="UniProtKB-SubCell"/>
</dbReference>
<evidence type="ECO:0000256" key="2">
    <source>
        <dbReference type="ARBA" id="ARBA00022692"/>
    </source>
</evidence>
<evidence type="ECO:0000259" key="9">
    <source>
        <dbReference type="PROSITE" id="PS50262"/>
    </source>
</evidence>
<comment type="caution">
    <text evidence="10">The sequence shown here is derived from an EMBL/GenBank/DDBJ whole genome shotgun (WGS) entry which is preliminary data.</text>
</comment>
<keyword evidence="7" id="KW-0807">Transducer</keyword>
<reference evidence="10 11" key="1">
    <citation type="submission" date="2024-04" db="EMBL/GenBank/DDBJ databases">
        <authorList>
            <consortium name="Genoscope - CEA"/>
            <person name="William W."/>
        </authorList>
    </citation>
    <scope>NUCLEOTIDE SEQUENCE [LARGE SCALE GENOMIC DNA]</scope>
</reference>
<keyword evidence="3 8" id="KW-1133">Transmembrane helix</keyword>
<feature type="transmembrane region" description="Helical" evidence="8">
    <location>
        <begin position="12"/>
        <end position="31"/>
    </location>
</feature>
<gene>
    <name evidence="10" type="ORF">GSLYS_00000055001</name>
</gene>
<keyword evidence="6" id="KW-0675">Receptor</keyword>
<evidence type="ECO:0000256" key="7">
    <source>
        <dbReference type="ARBA" id="ARBA00023224"/>
    </source>
</evidence>
<evidence type="ECO:0000256" key="3">
    <source>
        <dbReference type="ARBA" id="ARBA00022989"/>
    </source>
</evidence>
<evidence type="ECO:0000313" key="10">
    <source>
        <dbReference type="EMBL" id="CAL1525878.1"/>
    </source>
</evidence>
<feature type="transmembrane region" description="Helical" evidence="8">
    <location>
        <begin position="95"/>
        <end position="121"/>
    </location>
</feature>
<comment type="subcellular location">
    <subcellularLocation>
        <location evidence="1">Membrane</location>
        <topology evidence="1">Multi-pass membrane protein</topology>
    </subcellularLocation>
</comment>
<organism evidence="10 11">
    <name type="scientific">Lymnaea stagnalis</name>
    <name type="common">Great pond snail</name>
    <name type="synonym">Helix stagnalis</name>
    <dbReference type="NCBI Taxonomy" id="6523"/>
    <lineage>
        <taxon>Eukaryota</taxon>
        <taxon>Metazoa</taxon>
        <taxon>Spiralia</taxon>
        <taxon>Lophotrochozoa</taxon>
        <taxon>Mollusca</taxon>
        <taxon>Gastropoda</taxon>
        <taxon>Heterobranchia</taxon>
        <taxon>Euthyneura</taxon>
        <taxon>Panpulmonata</taxon>
        <taxon>Hygrophila</taxon>
        <taxon>Lymnaeoidea</taxon>
        <taxon>Lymnaeidae</taxon>
        <taxon>Lymnaea</taxon>
    </lineage>
</organism>